<protein>
    <submittedName>
        <fullName evidence="1">Uncharacterized protein</fullName>
    </submittedName>
</protein>
<evidence type="ECO:0000313" key="2">
    <source>
        <dbReference type="Proteomes" id="UP000221011"/>
    </source>
</evidence>
<dbReference type="EMBL" id="CP022685">
    <property type="protein sequence ID" value="ATL31555.1"/>
    <property type="molecule type" value="Genomic_DNA"/>
</dbReference>
<gene>
    <name evidence="1" type="ORF">KY5_6537c</name>
</gene>
<proteinExistence type="predicted"/>
<reference evidence="1 2" key="1">
    <citation type="submission" date="2017-08" db="EMBL/GenBank/DDBJ databases">
        <title>Complete Genome Sequence of Streptomyces formicae KY5, the formicamycin producer.</title>
        <authorList>
            <person name="Holmes N.A."/>
            <person name="Devine R."/>
            <person name="Qin Z."/>
            <person name="Seipke R.F."/>
            <person name="Wilkinson B."/>
            <person name="Hutchings M.I."/>
        </authorList>
    </citation>
    <scope>NUCLEOTIDE SEQUENCE [LARGE SCALE GENOMIC DNA]</scope>
    <source>
        <strain evidence="1 2">KY5</strain>
    </source>
</reference>
<name>A0A291QJD2_9ACTN</name>
<evidence type="ECO:0000313" key="1">
    <source>
        <dbReference type="EMBL" id="ATL31555.1"/>
    </source>
</evidence>
<sequence length="33" mass="3537">MNFRAAVALTPVLSRPGVAAARNPIINFNKLLT</sequence>
<keyword evidence="2" id="KW-1185">Reference proteome</keyword>
<organism evidence="1 2">
    <name type="scientific">Streptomyces formicae</name>
    <dbReference type="NCBI Taxonomy" id="1616117"/>
    <lineage>
        <taxon>Bacteria</taxon>
        <taxon>Bacillati</taxon>
        <taxon>Actinomycetota</taxon>
        <taxon>Actinomycetes</taxon>
        <taxon>Kitasatosporales</taxon>
        <taxon>Streptomycetaceae</taxon>
        <taxon>Streptomyces</taxon>
    </lineage>
</organism>
<dbReference type="Proteomes" id="UP000221011">
    <property type="component" value="Chromosome"/>
</dbReference>
<accession>A0A291QJD2</accession>
<dbReference type="AlphaFoldDB" id="A0A291QJD2"/>
<dbReference type="KEGG" id="sfk:KY5_6537c"/>